<dbReference type="Gene3D" id="2.30.30.40">
    <property type="entry name" value="SH3 Domains"/>
    <property type="match status" value="1"/>
</dbReference>
<evidence type="ECO:0000259" key="1">
    <source>
        <dbReference type="PROSITE" id="PS50851"/>
    </source>
</evidence>
<comment type="caution">
    <text evidence="2">The sequence shown here is derived from an EMBL/GenBank/DDBJ whole genome shotgun (WGS) entry which is preliminary data.</text>
</comment>
<gene>
    <name evidence="2" type="ORF">JAZ04_20800</name>
</gene>
<dbReference type="GO" id="GO:0007165">
    <property type="term" value="P:signal transduction"/>
    <property type="evidence" value="ECO:0007669"/>
    <property type="project" value="InterPro"/>
</dbReference>
<feature type="domain" description="CheW-like" evidence="1">
    <location>
        <begin position="8"/>
        <end position="153"/>
    </location>
</feature>
<dbReference type="SMART" id="SM00260">
    <property type="entry name" value="CheW"/>
    <property type="match status" value="1"/>
</dbReference>
<proteinExistence type="predicted"/>
<dbReference type="Pfam" id="PF01584">
    <property type="entry name" value="CheW"/>
    <property type="match status" value="1"/>
</dbReference>
<dbReference type="Proteomes" id="UP000886687">
    <property type="component" value="Unassembled WGS sequence"/>
</dbReference>
<dbReference type="GO" id="GO:0006935">
    <property type="term" value="P:chemotaxis"/>
    <property type="evidence" value="ECO:0007669"/>
    <property type="project" value="InterPro"/>
</dbReference>
<protein>
    <submittedName>
        <fullName evidence="2">Chemotaxis protein CheW</fullName>
    </submittedName>
</protein>
<name>A0A9E4K8T5_9GAMM</name>
<reference evidence="2" key="1">
    <citation type="journal article" date="2021" name="Proc. Natl. Acad. Sci. U.S.A.">
        <title>Global biogeography of chemosynthetic symbionts reveals both localized and globally distributed symbiont groups. .</title>
        <authorList>
            <person name="Osvatic J.T."/>
            <person name="Wilkins L.G.E."/>
            <person name="Leibrecht L."/>
            <person name="Leray M."/>
            <person name="Zauner S."/>
            <person name="Polzin J."/>
            <person name="Camacho Y."/>
            <person name="Gros O."/>
            <person name="van Gils J.A."/>
            <person name="Eisen J.A."/>
            <person name="Petersen J.M."/>
            <person name="Yuen B."/>
        </authorList>
    </citation>
    <scope>NUCLEOTIDE SEQUENCE</scope>
    <source>
        <strain evidence="2">MAGL173</strain>
    </source>
</reference>
<dbReference type="InterPro" id="IPR036061">
    <property type="entry name" value="CheW-like_dom_sf"/>
</dbReference>
<dbReference type="Gene3D" id="2.40.50.180">
    <property type="entry name" value="CheA-289, Domain 4"/>
    <property type="match status" value="1"/>
</dbReference>
<evidence type="ECO:0000313" key="2">
    <source>
        <dbReference type="EMBL" id="MCG7941278.1"/>
    </source>
</evidence>
<evidence type="ECO:0000313" key="3">
    <source>
        <dbReference type="Proteomes" id="UP000886687"/>
    </source>
</evidence>
<dbReference type="SUPFAM" id="SSF50341">
    <property type="entry name" value="CheW-like"/>
    <property type="match status" value="1"/>
</dbReference>
<organism evidence="2 3">
    <name type="scientific">Candidatus Thiodiazotropha lotti</name>
    <dbReference type="NCBI Taxonomy" id="2792787"/>
    <lineage>
        <taxon>Bacteria</taxon>
        <taxon>Pseudomonadati</taxon>
        <taxon>Pseudomonadota</taxon>
        <taxon>Gammaproteobacteria</taxon>
        <taxon>Chromatiales</taxon>
        <taxon>Sedimenticolaceae</taxon>
        <taxon>Candidatus Thiodiazotropha</taxon>
    </lineage>
</organism>
<dbReference type="EMBL" id="JAEPDI010000024">
    <property type="protein sequence ID" value="MCG7941278.1"/>
    <property type="molecule type" value="Genomic_DNA"/>
</dbReference>
<dbReference type="AlphaFoldDB" id="A0A9E4K8T5"/>
<sequence>MSQAVVKEVRSVLIPLHKRQILLPNATVAEVMGYQPPEYAGDELPEWFLGHLAWRGVMIPVVSYEGLLGEPVVEPGYRGRILILNALGEHDRISHIGMAVHAIPSLVRVSADNVVPVNPELDEPQSLIRQHVELDMSPAVIPDMDEIERQVLSVIEAL</sequence>
<accession>A0A9E4K8T5</accession>
<dbReference type="PROSITE" id="PS50851">
    <property type="entry name" value="CHEW"/>
    <property type="match status" value="1"/>
</dbReference>
<dbReference type="InterPro" id="IPR002545">
    <property type="entry name" value="CheW-lke_dom"/>
</dbReference>